<feature type="transmembrane region" description="Helical" evidence="7">
    <location>
        <begin position="152"/>
        <end position="174"/>
    </location>
</feature>
<dbReference type="Pfam" id="PF00528">
    <property type="entry name" value="BPD_transp_1"/>
    <property type="match status" value="1"/>
</dbReference>
<feature type="transmembrane region" description="Helical" evidence="7">
    <location>
        <begin position="210"/>
        <end position="230"/>
    </location>
</feature>
<feature type="transmembrane region" description="Helical" evidence="7">
    <location>
        <begin position="70"/>
        <end position="91"/>
    </location>
</feature>
<proteinExistence type="inferred from homology"/>
<evidence type="ECO:0000256" key="5">
    <source>
        <dbReference type="ARBA" id="ARBA00022989"/>
    </source>
</evidence>
<dbReference type="PANTHER" id="PTHR30193:SF37">
    <property type="entry name" value="INNER MEMBRANE ABC TRANSPORTER PERMEASE PROTEIN YCJO"/>
    <property type="match status" value="1"/>
</dbReference>
<evidence type="ECO:0000256" key="2">
    <source>
        <dbReference type="ARBA" id="ARBA00022448"/>
    </source>
</evidence>
<dbReference type="PANTHER" id="PTHR30193">
    <property type="entry name" value="ABC TRANSPORTER PERMEASE PROTEIN"/>
    <property type="match status" value="1"/>
</dbReference>
<name>A0A8J2VJM4_9BACL</name>
<organism evidence="9 10">
    <name type="scientific">Pullulanibacillus camelliae</name>
    <dbReference type="NCBI Taxonomy" id="1707096"/>
    <lineage>
        <taxon>Bacteria</taxon>
        <taxon>Bacillati</taxon>
        <taxon>Bacillota</taxon>
        <taxon>Bacilli</taxon>
        <taxon>Bacillales</taxon>
        <taxon>Sporolactobacillaceae</taxon>
        <taxon>Pullulanibacillus</taxon>
    </lineage>
</organism>
<dbReference type="Gene3D" id="1.10.3720.10">
    <property type="entry name" value="MetI-like"/>
    <property type="match status" value="1"/>
</dbReference>
<evidence type="ECO:0000313" key="9">
    <source>
        <dbReference type="EMBL" id="GGE27840.1"/>
    </source>
</evidence>
<dbReference type="AlphaFoldDB" id="A0A8J2VJM4"/>
<gene>
    <name evidence="9" type="primary">msmF</name>
    <name evidence="9" type="ORF">GCM10011391_02900</name>
</gene>
<dbReference type="InterPro" id="IPR035906">
    <property type="entry name" value="MetI-like_sf"/>
</dbReference>
<accession>A0A8J2VJM4</accession>
<comment type="similarity">
    <text evidence="7">Belongs to the binding-protein-dependent transport system permease family.</text>
</comment>
<keyword evidence="6 7" id="KW-0472">Membrane</keyword>
<evidence type="ECO:0000256" key="6">
    <source>
        <dbReference type="ARBA" id="ARBA00023136"/>
    </source>
</evidence>
<sequence length="286" mass="31652">MISSKWTPYLFLLPAIVGLGIFSIYPAFQAFFSSLYSFSFVNQTNQFVGLQNYISEFTDPVFWNSVKVTLLFNVVINPLQIVLAFGLAILLNKRVKGIGFFRSIHFIPISVSLPIASVLFMIILNPDEGLVNSVLTSLGFHAQPFLHSSHQALWVIVGIATWKGVGYWAVFLLAGLQEVPSALYEAAALDGANKWTEFIKITFPLMKRSLTFVAVADTVANFLLFAPMYIMTDGGPNNSTDVLMYETIKNAYVNSNMGSADALIVMLIIIILIIIGVESKLLKPKH</sequence>
<evidence type="ECO:0000259" key="8">
    <source>
        <dbReference type="PROSITE" id="PS50928"/>
    </source>
</evidence>
<keyword evidence="2 7" id="KW-0813">Transport</keyword>
<evidence type="ECO:0000313" key="10">
    <source>
        <dbReference type="Proteomes" id="UP000628775"/>
    </source>
</evidence>
<dbReference type="GO" id="GO:0005886">
    <property type="term" value="C:plasma membrane"/>
    <property type="evidence" value="ECO:0007669"/>
    <property type="project" value="UniProtKB-SubCell"/>
</dbReference>
<keyword evidence="5 7" id="KW-1133">Transmembrane helix</keyword>
<evidence type="ECO:0000256" key="1">
    <source>
        <dbReference type="ARBA" id="ARBA00004651"/>
    </source>
</evidence>
<dbReference type="EMBL" id="BMIR01000001">
    <property type="protein sequence ID" value="GGE27840.1"/>
    <property type="molecule type" value="Genomic_DNA"/>
</dbReference>
<evidence type="ECO:0000256" key="7">
    <source>
        <dbReference type="RuleBase" id="RU363032"/>
    </source>
</evidence>
<keyword evidence="10" id="KW-1185">Reference proteome</keyword>
<dbReference type="CDD" id="cd06261">
    <property type="entry name" value="TM_PBP2"/>
    <property type="match status" value="1"/>
</dbReference>
<feature type="transmembrane region" description="Helical" evidence="7">
    <location>
        <begin position="262"/>
        <end position="282"/>
    </location>
</feature>
<protein>
    <submittedName>
        <fullName evidence="9">ABC transporter permease</fullName>
    </submittedName>
</protein>
<feature type="transmembrane region" description="Helical" evidence="7">
    <location>
        <begin position="9"/>
        <end position="28"/>
    </location>
</feature>
<evidence type="ECO:0000256" key="3">
    <source>
        <dbReference type="ARBA" id="ARBA00022475"/>
    </source>
</evidence>
<dbReference type="Proteomes" id="UP000628775">
    <property type="component" value="Unassembled WGS sequence"/>
</dbReference>
<feature type="domain" description="ABC transmembrane type-1" evidence="8">
    <location>
        <begin position="66"/>
        <end position="276"/>
    </location>
</feature>
<dbReference type="PROSITE" id="PS50928">
    <property type="entry name" value="ABC_TM1"/>
    <property type="match status" value="1"/>
</dbReference>
<keyword evidence="3" id="KW-1003">Cell membrane</keyword>
<dbReference type="InterPro" id="IPR051393">
    <property type="entry name" value="ABC_transporter_permease"/>
</dbReference>
<keyword evidence="4 7" id="KW-0812">Transmembrane</keyword>
<dbReference type="InterPro" id="IPR000515">
    <property type="entry name" value="MetI-like"/>
</dbReference>
<dbReference type="SUPFAM" id="SSF161098">
    <property type="entry name" value="MetI-like"/>
    <property type="match status" value="1"/>
</dbReference>
<dbReference type="RefSeq" id="WP_188688109.1">
    <property type="nucleotide sequence ID" value="NZ_BMIR01000001.1"/>
</dbReference>
<comment type="caution">
    <text evidence="9">The sequence shown here is derived from an EMBL/GenBank/DDBJ whole genome shotgun (WGS) entry which is preliminary data.</text>
</comment>
<reference evidence="9" key="1">
    <citation type="journal article" date="2014" name="Int. J. Syst. Evol. Microbiol.">
        <title>Complete genome sequence of Corynebacterium casei LMG S-19264T (=DSM 44701T), isolated from a smear-ripened cheese.</title>
        <authorList>
            <consortium name="US DOE Joint Genome Institute (JGI-PGF)"/>
            <person name="Walter F."/>
            <person name="Albersmeier A."/>
            <person name="Kalinowski J."/>
            <person name="Ruckert C."/>
        </authorList>
    </citation>
    <scope>NUCLEOTIDE SEQUENCE</scope>
    <source>
        <strain evidence="9">CGMCC 1.15371</strain>
    </source>
</reference>
<feature type="transmembrane region" description="Helical" evidence="7">
    <location>
        <begin position="103"/>
        <end position="124"/>
    </location>
</feature>
<reference evidence="9" key="2">
    <citation type="submission" date="2020-09" db="EMBL/GenBank/DDBJ databases">
        <authorList>
            <person name="Sun Q."/>
            <person name="Zhou Y."/>
        </authorList>
    </citation>
    <scope>NUCLEOTIDE SEQUENCE</scope>
    <source>
        <strain evidence="9">CGMCC 1.15371</strain>
    </source>
</reference>
<comment type="subcellular location">
    <subcellularLocation>
        <location evidence="1 7">Cell membrane</location>
        <topology evidence="1 7">Multi-pass membrane protein</topology>
    </subcellularLocation>
</comment>
<dbReference type="GO" id="GO:0055085">
    <property type="term" value="P:transmembrane transport"/>
    <property type="evidence" value="ECO:0007669"/>
    <property type="project" value="InterPro"/>
</dbReference>
<evidence type="ECO:0000256" key="4">
    <source>
        <dbReference type="ARBA" id="ARBA00022692"/>
    </source>
</evidence>